<dbReference type="Proteomes" id="UP001300604">
    <property type="component" value="Chromosome"/>
</dbReference>
<dbReference type="PROSITE" id="PS00041">
    <property type="entry name" value="HTH_ARAC_FAMILY_1"/>
    <property type="match status" value="1"/>
</dbReference>
<dbReference type="EMBL" id="CP135996">
    <property type="protein sequence ID" value="WOC33078.1"/>
    <property type="molecule type" value="Genomic_DNA"/>
</dbReference>
<evidence type="ECO:0000256" key="4">
    <source>
        <dbReference type="ARBA" id="ARBA00023159"/>
    </source>
</evidence>
<dbReference type="SUPFAM" id="SSF46689">
    <property type="entry name" value="Homeodomain-like"/>
    <property type="match status" value="2"/>
</dbReference>
<dbReference type="SMART" id="SM00342">
    <property type="entry name" value="HTH_ARAC"/>
    <property type="match status" value="1"/>
</dbReference>
<evidence type="ECO:0000256" key="2">
    <source>
        <dbReference type="ARBA" id="ARBA00023015"/>
    </source>
</evidence>
<dbReference type="CDD" id="cd06986">
    <property type="entry name" value="cupin_MmsR-like_N"/>
    <property type="match status" value="1"/>
</dbReference>
<dbReference type="PROSITE" id="PS51257">
    <property type="entry name" value="PROKAR_LIPOPROTEIN"/>
    <property type="match status" value="1"/>
</dbReference>
<dbReference type="GO" id="GO:0043565">
    <property type="term" value="F:sequence-specific DNA binding"/>
    <property type="evidence" value="ECO:0007669"/>
    <property type="project" value="InterPro"/>
</dbReference>
<dbReference type="PANTHER" id="PTHR46796">
    <property type="entry name" value="HTH-TYPE TRANSCRIPTIONAL ACTIVATOR RHAS-RELATED"/>
    <property type="match status" value="1"/>
</dbReference>
<dbReference type="PANTHER" id="PTHR46796:SF13">
    <property type="entry name" value="HTH-TYPE TRANSCRIPTIONAL ACTIVATOR RHAS"/>
    <property type="match status" value="1"/>
</dbReference>
<dbReference type="RefSeq" id="WP_275844302.1">
    <property type="nucleotide sequence ID" value="NZ_CP135996.1"/>
</dbReference>
<keyword evidence="4" id="KW-0010">Activator</keyword>
<dbReference type="InterPro" id="IPR003313">
    <property type="entry name" value="AraC-bd"/>
</dbReference>
<dbReference type="InterPro" id="IPR020449">
    <property type="entry name" value="Tscrpt_reg_AraC-type_HTH"/>
</dbReference>
<dbReference type="PRINTS" id="PR00032">
    <property type="entry name" value="HTHARAC"/>
</dbReference>
<dbReference type="InterPro" id="IPR037923">
    <property type="entry name" value="HTH-like"/>
</dbReference>
<dbReference type="GO" id="GO:0003700">
    <property type="term" value="F:DNA-binding transcription factor activity"/>
    <property type="evidence" value="ECO:0007669"/>
    <property type="project" value="InterPro"/>
</dbReference>
<dbReference type="InterPro" id="IPR009057">
    <property type="entry name" value="Homeodomain-like_sf"/>
</dbReference>
<keyword evidence="5" id="KW-0804">Transcription</keyword>
<evidence type="ECO:0000313" key="8">
    <source>
        <dbReference type="Proteomes" id="UP001300604"/>
    </source>
</evidence>
<dbReference type="InterPro" id="IPR018062">
    <property type="entry name" value="HTH_AraC-typ_CS"/>
</dbReference>
<accession>A0AA97H469</accession>
<dbReference type="SUPFAM" id="SSF51215">
    <property type="entry name" value="Regulatory protein AraC"/>
    <property type="match status" value="1"/>
</dbReference>
<keyword evidence="2" id="KW-0805">Transcription regulation</keyword>
<reference evidence="7 8" key="1">
    <citation type="submission" date="2024-06" db="EMBL/GenBank/DDBJ databases">
        <title>Caproicibacterium argilliputei sp. nov, a novel caproic acid producing anaerobic bacterium isolated from pit mud.</title>
        <authorList>
            <person name="Xia S."/>
        </authorList>
    </citation>
    <scope>NUCLEOTIDE SEQUENCE [LARGE SCALE GENOMIC DNA]</scope>
    <source>
        <strain evidence="7 8">ZCY20-5</strain>
    </source>
</reference>
<reference evidence="8" key="2">
    <citation type="submission" date="2024-06" db="EMBL/GenBank/DDBJ databases">
        <title>Caproicibacterium argilliputei sp. nov, a novel caproic acid producing anaerobic bacterium isolated from pit mud.</title>
        <authorList>
            <person name="Zeng C."/>
        </authorList>
    </citation>
    <scope>NUCLEOTIDE SEQUENCE [LARGE SCALE GENOMIC DNA]</scope>
    <source>
        <strain evidence="8">ZCY20-5</strain>
    </source>
</reference>
<proteinExistence type="predicted"/>
<evidence type="ECO:0000256" key="5">
    <source>
        <dbReference type="ARBA" id="ARBA00023163"/>
    </source>
</evidence>
<evidence type="ECO:0000256" key="1">
    <source>
        <dbReference type="ARBA" id="ARBA00022490"/>
    </source>
</evidence>
<keyword evidence="8" id="KW-1185">Reference proteome</keyword>
<dbReference type="AlphaFoldDB" id="A0AA97H469"/>
<keyword evidence="1" id="KW-0963">Cytoplasm</keyword>
<dbReference type="Pfam" id="PF12833">
    <property type="entry name" value="HTH_18"/>
    <property type="match status" value="1"/>
</dbReference>
<name>A0AA97H469_9FIRM</name>
<sequence length="279" mass="31392">MTDDGFRRSYKGESYNLGLAVYSCGLQRCRSGHSWGPAVRDHYLIHYIVRGKGCFSTAGQQWELKAGDAFLIQPNRIVSYQADRNFPWEYDWVGFNGSDAKHLLRQTGLLDMEPAFHCPSDNRFHLLLADIIAVSGSSRSAEARMESGLLRFLAELMDTFGTHMASSDSSYGYVQKAIRFIDRNYAGSIDIEKIAQSAGVSRSHLYRLFMTYISMPPNEYLTRYRINKAAAFLKEGGLTVGEAAYSAGFADQLYFSRVFKKYMGMPPSKFCSESAKEGL</sequence>
<evidence type="ECO:0000313" key="7">
    <source>
        <dbReference type="EMBL" id="WOC33078.1"/>
    </source>
</evidence>
<gene>
    <name evidence="7" type="ORF">PXC00_04145</name>
</gene>
<dbReference type="Gene3D" id="2.60.120.280">
    <property type="entry name" value="Regulatory protein AraC"/>
    <property type="match status" value="1"/>
</dbReference>
<dbReference type="InterPro" id="IPR050204">
    <property type="entry name" value="AraC_XylS_family_regulators"/>
</dbReference>
<dbReference type="Pfam" id="PF02311">
    <property type="entry name" value="AraC_binding"/>
    <property type="match status" value="1"/>
</dbReference>
<dbReference type="PROSITE" id="PS01124">
    <property type="entry name" value="HTH_ARAC_FAMILY_2"/>
    <property type="match status" value="1"/>
</dbReference>
<feature type="domain" description="HTH araC/xylS-type" evidence="6">
    <location>
        <begin position="175"/>
        <end position="273"/>
    </location>
</feature>
<reference evidence="8" key="3">
    <citation type="submission" date="2024-06" db="EMBL/GenBank/DDBJ databases">
        <authorList>
            <person name="Zeng C."/>
        </authorList>
    </citation>
    <scope>NUCLEOTIDE SEQUENCE [LARGE SCALE GENOMIC DNA]</scope>
    <source>
        <strain evidence="8">ZCY20-5</strain>
    </source>
</reference>
<evidence type="ECO:0000259" key="6">
    <source>
        <dbReference type="PROSITE" id="PS01124"/>
    </source>
</evidence>
<keyword evidence="3" id="KW-0238">DNA-binding</keyword>
<organism evidence="7 8">
    <name type="scientific">Caproicibacterium argilliputei</name>
    <dbReference type="NCBI Taxonomy" id="3030016"/>
    <lineage>
        <taxon>Bacteria</taxon>
        <taxon>Bacillati</taxon>
        <taxon>Bacillota</taxon>
        <taxon>Clostridia</taxon>
        <taxon>Eubacteriales</taxon>
        <taxon>Oscillospiraceae</taxon>
        <taxon>Caproicibacterium</taxon>
    </lineage>
</organism>
<dbReference type="KEGG" id="carl:PXC00_04145"/>
<protein>
    <submittedName>
        <fullName evidence="7">AraC family transcriptional regulator</fullName>
    </submittedName>
</protein>
<evidence type="ECO:0000256" key="3">
    <source>
        <dbReference type="ARBA" id="ARBA00023125"/>
    </source>
</evidence>
<dbReference type="Gene3D" id="1.10.10.60">
    <property type="entry name" value="Homeodomain-like"/>
    <property type="match status" value="2"/>
</dbReference>
<dbReference type="InterPro" id="IPR018060">
    <property type="entry name" value="HTH_AraC"/>
</dbReference>